<evidence type="ECO:0000313" key="1">
    <source>
        <dbReference type="EMBL" id="RNA12859.1"/>
    </source>
</evidence>
<evidence type="ECO:0000313" key="2">
    <source>
        <dbReference type="Proteomes" id="UP000276133"/>
    </source>
</evidence>
<reference evidence="1 2" key="1">
    <citation type="journal article" date="2018" name="Sci. Rep.">
        <title>Genomic signatures of local adaptation to the degree of environmental predictability in rotifers.</title>
        <authorList>
            <person name="Franch-Gras L."/>
            <person name="Hahn C."/>
            <person name="Garcia-Roger E.M."/>
            <person name="Carmona M.J."/>
            <person name="Serra M."/>
            <person name="Gomez A."/>
        </authorList>
    </citation>
    <scope>NUCLEOTIDE SEQUENCE [LARGE SCALE GENOMIC DNA]</scope>
    <source>
        <strain evidence="1">HYR1</strain>
    </source>
</reference>
<accession>A0A3M7QNN6</accession>
<feature type="non-terminal residue" evidence="1">
    <location>
        <position position="164"/>
    </location>
</feature>
<protein>
    <submittedName>
        <fullName evidence="1">Uncharacterized protein</fullName>
    </submittedName>
</protein>
<dbReference type="Proteomes" id="UP000276133">
    <property type="component" value="Unassembled WGS sequence"/>
</dbReference>
<dbReference type="AlphaFoldDB" id="A0A3M7QNN6"/>
<keyword evidence="2" id="KW-1185">Reference proteome</keyword>
<sequence>MKKDLSIIYKYKKFKFHLGSFVATIEYLIKSNVLLTMTDICSPQTSMNSSQSDTSKFVIPKKTRTQEYSLNDLQNDDSFEKHIVQETLTKSNFDPTNSLSAYRRTQIKRIENKTLEDEFIRLLNNKKAQICEANKKLHNSKNKTSLIERALFYVVKSDAEMMDI</sequence>
<proteinExistence type="predicted"/>
<comment type="caution">
    <text evidence="1">The sequence shown here is derived from an EMBL/GenBank/DDBJ whole genome shotgun (WGS) entry which is preliminary data.</text>
</comment>
<dbReference type="EMBL" id="REGN01005585">
    <property type="protein sequence ID" value="RNA12859.1"/>
    <property type="molecule type" value="Genomic_DNA"/>
</dbReference>
<gene>
    <name evidence="1" type="ORF">BpHYR1_002050</name>
</gene>
<name>A0A3M7QNN6_BRAPC</name>
<organism evidence="1 2">
    <name type="scientific">Brachionus plicatilis</name>
    <name type="common">Marine rotifer</name>
    <name type="synonym">Brachionus muelleri</name>
    <dbReference type="NCBI Taxonomy" id="10195"/>
    <lineage>
        <taxon>Eukaryota</taxon>
        <taxon>Metazoa</taxon>
        <taxon>Spiralia</taxon>
        <taxon>Gnathifera</taxon>
        <taxon>Rotifera</taxon>
        <taxon>Eurotatoria</taxon>
        <taxon>Monogononta</taxon>
        <taxon>Pseudotrocha</taxon>
        <taxon>Ploima</taxon>
        <taxon>Brachionidae</taxon>
        <taxon>Brachionus</taxon>
    </lineage>
</organism>